<evidence type="ECO:0000259" key="10">
    <source>
        <dbReference type="Pfam" id="PF23598"/>
    </source>
</evidence>
<dbReference type="InterPro" id="IPR003591">
    <property type="entry name" value="Leu-rich_rpt_typical-subtyp"/>
</dbReference>
<dbReference type="Proteomes" id="UP000823388">
    <property type="component" value="Chromosome 8K"/>
</dbReference>
<evidence type="ECO:0000259" key="8">
    <source>
        <dbReference type="Pfam" id="PF18052"/>
    </source>
</evidence>
<keyword evidence="2" id="KW-0433">Leucine-rich repeat</keyword>
<dbReference type="GO" id="GO:0042742">
    <property type="term" value="P:defense response to bacterium"/>
    <property type="evidence" value="ECO:0007669"/>
    <property type="project" value="UniProtKB-ARBA"/>
</dbReference>
<dbReference type="InterPro" id="IPR032675">
    <property type="entry name" value="LRR_dom_sf"/>
</dbReference>
<sequence length="1024" mass="116859">MATIVDSVVGSFAKKLQDIILEEAISVLRVKEDLNELQRIMNHIQCFLNDAEQRRTEESAVNNWLRELKDTMYEADDIIDLARLEGNKLLADHASSSRSSASCTRFPLFSCLPNIQRRHRIAIRIRKLNTELEKISKLGESFLKIQNRQHKENISALRKIQTCDLVEPNLVGKETWLASSRLVDLICANTAKKSYKVGIVGTGGVGKTTLAQKIYNDHKIKGTFNKQAWICVSHEYHEYCKVDVLKEVLQNIKVDYKQDETVQGLTRKLAEAIENKSLFLVLDDVWQHNIWTDLLRTPLDTASTVIILVTTRNDTVARVIGVEHMYRVELMSDDVGWELLWKSMNIGEYSEIQNLRGMGIEIVRMCGGLPLAIKVTASVLMTKEKTKNEWRKVINKSAWSMSKLPVELRGALYLSYDELPQYLKQCFLYFSLYPEDWTLYRDDLVRYWVAEGFVEEKEGEHLEDTAEEYYYELINRNLLQPAPGFADYSRCKMHDLLRQLAVHLTAEEYFFGDPESIAAKTLSKMRRVSIFSNKHAEILPDVYNNHMKARTLSIRRVKIQRVENTIFRRFQHLRVLNLTGSFIESISDSIGSLIHLRLLDLDGTDLSCLPESISSLINLQILNLERCAALHSLPSGITQLCNLRRLGLCATPINQVPKGIGRLKSLNDLAGFPVGGGRDDSARTQDGWSLEELGSLFQLRKLDMIKLERASSCSADSLLLDKMFLKELNLCSAECTDEPHNEEDVINIERTFENLIPPQSIEDICIIGFFGRRFPTWLDNATHFPSLKYLHLMRCKSCVHLPPIGQLPNLKYLKIIGATAVTMIGPEFVGYGVGNPSSVEAVAFPKLETLVIEDMSNWEKWTFVVEGEEATGVGKEGREEGAAAKQTGEAPPPRMQLLTRLKRLELHHCPRLRALPRQLGQEATSLKEVHLRDVDSIKVVENLPFLSEVLVISACEGLERVLNIPQVRRLRAELCPNLRCVERLESLHQLFLTEDMQDISSRWLPRLQEQHQQLHGEDLDVYTW</sequence>
<dbReference type="InterPro" id="IPR002182">
    <property type="entry name" value="NB-ARC"/>
</dbReference>
<accession>A0A8T0PP24</accession>
<gene>
    <name evidence="11" type="ORF">PVAP13_8KG383000</name>
</gene>
<evidence type="ECO:0000259" key="9">
    <source>
        <dbReference type="Pfam" id="PF23559"/>
    </source>
</evidence>
<feature type="domain" description="NB-ARC" evidence="7">
    <location>
        <begin position="196"/>
        <end position="342"/>
    </location>
</feature>
<evidence type="ECO:0000313" key="11">
    <source>
        <dbReference type="EMBL" id="KAG2564097.1"/>
    </source>
</evidence>
<dbReference type="InterPro" id="IPR055414">
    <property type="entry name" value="LRR_R13L4/SHOC2-like"/>
</dbReference>
<evidence type="ECO:0000256" key="1">
    <source>
        <dbReference type="ARBA" id="ARBA00008894"/>
    </source>
</evidence>
<dbReference type="Gene3D" id="1.20.5.4130">
    <property type="match status" value="1"/>
</dbReference>
<dbReference type="SUPFAM" id="SSF52540">
    <property type="entry name" value="P-loop containing nucleoside triphosphate hydrolases"/>
    <property type="match status" value="1"/>
</dbReference>
<dbReference type="SMART" id="SM00369">
    <property type="entry name" value="LRR_TYP"/>
    <property type="match status" value="3"/>
</dbReference>
<evidence type="ECO:0000256" key="3">
    <source>
        <dbReference type="ARBA" id="ARBA00022737"/>
    </source>
</evidence>
<keyword evidence="3" id="KW-0677">Repeat</keyword>
<evidence type="ECO:0000313" key="12">
    <source>
        <dbReference type="Proteomes" id="UP000823388"/>
    </source>
</evidence>
<feature type="domain" description="Disease resistance N-terminal" evidence="8">
    <location>
        <begin position="8"/>
        <end position="89"/>
    </location>
</feature>
<dbReference type="PANTHER" id="PTHR23155:SF872">
    <property type="entry name" value="OS02G0456800 PROTEIN"/>
    <property type="match status" value="1"/>
</dbReference>
<reference evidence="11" key="1">
    <citation type="submission" date="2020-05" db="EMBL/GenBank/DDBJ databases">
        <title>WGS assembly of Panicum virgatum.</title>
        <authorList>
            <person name="Lovell J.T."/>
            <person name="Jenkins J."/>
            <person name="Shu S."/>
            <person name="Juenger T.E."/>
            <person name="Schmutz J."/>
        </authorList>
    </citation>
    <scope>NUCLEOTIDE SEQUENCE</scope>
    <source>
        <strain evidence="11">AP13</strain>
    </source>
</reference>
<dbReference type="FunFam" id="1.10.10.10:FF:000322">
    <property type="entry name" value="Probable disease resistance protein At1g63360"/>
    <property type="match status" value="1"/>
</dbReference>
<dbReference type="Gene3D" id="3.80.10.10">
    <property type="entry name" value="Ribonuclease Inhibitor"/>
    <property type="match status" value="2"/>
</dbReference>
<dbReference type="InterPro" id="IPR027417">
    <property type="entry name" value="P-loop_NTPase"/>
</dbReference>
<keyword evidence="4" id="KW-0547">Nucleotide-binding</keyword>
<dbReference type="AlphaFoldDB" id="A0A8T0PP24"/>
<dbReference type="Gene3D" id="1.10.10.10">
    <property type="entry name" value="Winged helix-like DNA-binding domain superfamily/Winged helix DNA-binding domain"/>
    <property type="match status" value="1"/>
</dbReference>
<dbReference type="PRINTS" id="PR00364">
    <property type="entry name" value="DISEASERSIST"/>
</dbReference>
<dbReference type="EMBL" id="CM029051">
    <property type="protein sequence ID" value="KAG2564097.1"/>
    <property type="molecule type" value="Genomic_DNA"/>
</dbReference>
<evidence type="ECO:0000256" key="2">
    <source>
        <dbReference type="ARBA" id="ARBA00022614"/>
    </source>
</evidence>
<dbReference type="PANTHER" id="PTHR23155">
    <property type="entry name" value="DISEASE RESISTANCE PROTEIN RP"/>
    <property type="match status" value="1"/>
</dbReference>
<feature type="domain" description="Disease resistance R13L4/SHOC-2-like LRR" evidence="10">
    <location>
        <begin position="550"/>
        <end position="853"/>
    </location>
</feature>
<dbReference type="SUPFAM" id="SSF52058">
    <property type="entry name" value="L domain-like"/>
    <property type="match status" value="1"/>
</dbReference>
<keyword evidence="6" id="KW-0175">Coiled coil</keyword>
<dbReference type="Pfam" id="PF23598">
    <property type="entry name" value="LRR_14"/>
    <property type="match status" value="1"/>
</dbReference>
<keyword evidence="12" id="KW-1185">Reference proteome</keyword>
<dbReference type="Gene3D" id="3.40.50.300">
    <property type="entry name" value="P-loop containing nucleotide triphosphate hydrolases"/>
    <property type="match status" value="1"/>
</dbReference>
<comment type="caution">
    <text evidence="11">The sequence shown here is derived from an EMBL/GenBank/DDBJ whole genome shotgun (WGS) entry which is preliminary data.</text>
</comment>
<dbReference type="Pfam" id="PF18052">
    <property type="entry name" value="Rx_N"/>
    <property type="match status" value="1"/>
</dbReference>
<organism evidence="11 12">
    <name type="scientific">Panicum virgatum</name>
    <name type="common">Blackwell switchgrass</name>
    <dbReference type="NCBI Taxonomy" id="38727"/>
    <lineage>
        <taxon>Eukaryota</taxon>
        <taxon>Viridiplantae</taxon>
        <taxon>Streptophyta</taxon>
        <taxon>Embryophyta</taxon>
        <taxon>Tracheophyta</taxon>
        <taxon>Spermatophyta</taxon>
        <taxon>Magnoliopsida</taxon>
        <taxon>Liliopsida</taxon>
        <taxon>Poales</taxon>
        <taxon>Poaceae</taxon>
        <taxon>PACMAD clade</taxon>
        <taxon>Panicoideae</taxon>
        <taxon>Panicodae</taxon>
        <taxon>Paniceae</taxon>
        <taxon>Panicinae</taxon>
        <taxon>Panicum</taxon>
        <taxon>Panicum sect. Hiantes</taxon>
    </lineage>
</organism>
<dbReference type="GO" id="GO:0009626">
    <property type="term" value="P:plant-type hypersensitive response"/>
    <property type="evidence" value="ECO:0007669"/>
    <property type="project" value="UniProtKB-ARBA"/>
</dbReference>
<dbReference type="InterPro" id="IPR044974">
    <property type="entry name" value="Disease_R_plants"/>
</dbReference>
<dbReference type="InterPro" id="IPR041118">
    <property type="entry name" value="Rx_N"/>
</dbReference>
<proteinExistence type="inferred from homology"/>
<feature type="domain" description="Disease resistance protein winged helix" evidence="9">
    <location>
        <begin position="432"/>
        <end position="501"/>
    </location>
</feature>
<dbReference type="CDD" id="cd14798">
    <property type="entry name" value="RX-CC_like"/>
    <property type="match status" value="1"/>
</dbReference>
<keyword evidence="5" id="KW-0611">Plant defense</keyword>
<protein>
    <submittedName>
        <fullName evidence="11">Uncharacterized protein</fullName>
    </submittedName>
</protein>
<comment type="similarity">
    <text evidence="1">Belongs to the disease resistance NB-LRR family.</text>
</comment>
<dbReference type="InterPro" id="IPR036388">
    <property type="entry name" value="WH-like_DNA-bd_sf"/>
</dbReference>
<dbReference type="GO" id="GO:0002758">
    <property type="term" value="P:innate immune response-activating signaling pathway"/>
    <property type="evidence" value="ECO:0007669"/>
    <property type="project" value="UniProtKB-ARBA"/>
</dbReference>
<dbReference type="OrthoDB" id="1050628at2759"/>
<dbReference type="GO" id="GO:0043531">
    <property type="term" value="F:ADP binding"/>
    <property type="evidence" value="ECO:0007669"/>
    <property type="project" value="InterPro"/>
</dbReference>
<evidence type="ECO:0000256" key="5">
    <source>
        <dbReference type="ARBA" id="ARBA00022821"/>
    </source>
</evidence>
<evidence type="ECO:0000259" key="7">
    <source>
        <dbReference type="Pfam" id="PF00931"/>
    </source>
</evidence>
<dbReference type="InterPro" id="IPR058922">
    <property type="entry name" value="WHD_DRP"/>
</dbReference>
<dbReference type="Pfam" id="PF23559">
    <property type="entry name" value="WHD_DRP"/>
    <property type="match status" value="1"/>
</dbReference>
<evidence type="ECO:0000256" key="4">
    <source>
        <dbReference type="ARBA" id="ARBA00022741"/>
    </source>
</evidence>
<name>A0A8T0PP24_PANVG</name>
<dbReference type="Pfam" id="PF00931">
    <property type="entry name" value="NB-ARC"/>
    <property type="match status" value="1"/>
</dbReference>
<evidence type="ECO:0000256" key="6">
    <source>
        <dbReference type="ARBA" id="ARBA00023054"/>
    </source>
</evidence>
<dbReference type="InterPro" id="IPR038005">
    <property type="entry name" value="RX-like_CC"/>
</dbReference>